<name>A0A4Y2E4D0_ARAVE</name>
<sequence length="132" mass="14938">MDLKDLKSALEYSMKFDAEKTASKISIHARSIATEDGTGKESDDRFEFLLETLEKLVSSLPAEQKAPRQNPNLRIAGLQVISKKNSIDILKKKLNSADRPSPEEIALESPTTKRYWDIWDSLHFKDGVLYGK</sequence>
<keyword evidence="2" id="KW-1185">Reference proteome</keyword>
<gene>
    <name evidence="1" type="ORF">AVEN_271123_1</name>
</gene>
<proteinExistence type="predicted"/>
<protein>
    <submittedName>
        <fullName evidence="1">Uncharacterized protein</fullName>
    </submittedName>
</protein>
<dbReference type="AlphaFoldDB" id="A0A4Y2E4D0"/>
<dbReference type="Proteomes" id="UP000499080">
    <property type="component" value="Unassembled WGS sequence"/>
</dbReference>
<reference evidence="1 2" key="1">
    <citation type="journal article" date="2019" name="Sci. Rep.">
        <title>Orb-weaving spider Araneus ventricosus genome elucidates the spidroin gene catalogue.</title>
        <authorList>
            <person name="Kono N."/>
            <person name="Nakamura H."/>
            <person name="Ohtoshi R."/>
            <person name="Moran D.A.P."/>
            <person name="Shinohara A."/>
            <person name="Yoshida Y."/>
            <person name="Fujiwara M."/>
            <person name="Mori M."/>
            <person name="Tomita M."/>
            <person name="Arakawa K."/>
        </authorList>
    </citation>
    <scope>NUCLEOTIDE SEQUENCE [LARGE SCALE GENOMIC DNA]</scope>
</reference>
<evidence type="ECO:0000313" key="2">
    <source>
        <dbReference type="Proteomes" id="UP000499080"/>
    </source>
</evidence>
<comment type="caution">
    <text evidence="1">The sequence shown here is derived from an EMBL/GenBank/DDBJ whole genome shotgun (WGS) entry which is preliminary data.</text>
</comment>
<evidence type="ECO:0000313" key="1">
    <source>
        <dbReference type="EMBL" id="GBM23761.1"/>
    </source>
</evidence>
<accession>A0A4Y2E4D0</accession>
<organism evidence="1 2">
    <name type="scientific">Araneus ventricosus</name>
    <name type="common">Orbweaver spider</name>
    <name type="synonym">Epeira ventricosa</name>
    <dbReference type="NCBI Taxonomy" id="182803"/>
    <lineage>
        <taxon>Eukaryota</taxon>
        <taxon>Metazoa</taxon>
        <taxon>Ecdysozoa</taxon>
        <taxon>Arthropoda</taxon>
        <taxon>Chelicerata</taxon>
        <taxon>Arachnida</taxon>
        <taxon>Araneae</taxon>
        <taxon>Araneomorphae</taxon>
        <taxon>Entelegynae</taxon>
        <taxon>Araneoidea</taxon>
        <taxon>Araneidae</taxon>
        <taxon>Araneus</taxon>
    </lineage>
</organism>
<dbReference type="OrthoDB" id="6783748at2759"/>
<dbReference type="EMBL" id="BGPR01000503">
    <property type="protein sequence ID" value="GBM23761.1"/>
    <property type="molecule type" value="Genomic_DNA"/>
</dbReference>